<sequence length="333" mass="37109">MDLPAQRRLKAIQSHVLSSTIADQSDLQANLTSSQFVHRQQYSVCFPEKLQTGKWNVYRSARSPMKIVTRFHDHPEIETLHDNFVHAVKTFGDYKYLGTRARADGMIGEYTWMTYGEAGAARASDRFCPSFSWGACIGLYFINRPEWLIVDHACTAYSYISIPLYDTLGPDAVKYVVNHADVQGIFCVPETLNTLLSFISEIPSVRLIVVVGGVDEHLPSLPLASGVKLISYTKLSSEGRSSLQPFIPPKPEDVATICYTSGTTGTPKGVVLTHNNLISSVAGFCMAIKFNPADIYISYLPLAHIYERSNQILLALLWCCYWILPGRQFEIAG</sequence>
<feature type="domain" description="AMP-dependent synthetase/ligase" evidence="1">
    <location>
        <begin position="107"/>
        <end position="318"/>
    </location>
</feature>
<dbReference type="Gene3D" id="3.40.50.12780">
    <property type="entry name" value="N-terminal domain of ligase-like"/>
    <property type="match status" value="1"/>
</dbReference>
<dbReference type="SUPFAM" id="SSF56801">
    <property type="entry name" value="Acetyl-CoA synthetase-like"/>
    <property type="match status" value="1"/>
</dbReference>
<evidence type="ECO:0000259" key="1">
    <source>
        <dbReference type="Pfam" id="PF00501"/>
    </source>
</evidence>
<dbReference type="PROSITE" id="PS00455">
    <property type="entry name" value="AMP_BINDING"/>
    <property type="match status" value="1"/>
</dbReference>
<dbReference type="Pfam" id="PF00501">
    <property type="entry name" value="AMP-binding"/>
    <property type="match status" value="1"/>
</dbReference>
<dbReference type="InterPro" id="IPR020845">
    <property type="entry name" value="AMP-binding_CS"/>
</dbReference>
<name>A0ABQ9AU09_9ROSI</name>
<gene>
    <name evidence="2" type="ORF">OIU77_003896</name>
</gene>
<dbReference type="InterPro" id="IPR000873">
    <property type="entry name" value="AMP-dep_synth/lig_dom"/>
</dbReference>
<evidence type="ECO:0000313" key="2">
    <source>
        <dbReference type="EMBL" id="KAJ6359779.1"/>
    </source>
</evidence>
<dbReference type="PANTHER" id="PTHR43272">
    <property type="entry name" value="LONG-CHAIN-FATTY-ACID--COA LIGASE"/>
    <property type="match status" value="1"/>
</dbReference>
<dbReference type="PANTHER" id="PTHR43272:SF90">
    <property type="entry name" value="LONG CHAIN ACYL-COA SYNTHETASE 7, PEROXISOMAL"/>
    <property type="match status" value="1"/>
</dbReference>
<accession>A0ABQ9AU09</accession>
<reference evidence="2" key="2">
    <citation type="journal article" date="2023" name="Int. J. Mol. Sci.">
        <title>De Novo Assembly and Annotation of 11 Diverse Shrub Willow (Salix) Genomes Reveals Novel Gene Organization in Sex-Linked Regions.</title>
        <authorList>
            <person name="Hyden B."/>
            <person name="Feng K."/>
            <person name="Yates T.B."/>
            <person name="Jawdy S."/>
            <person name="Cereghino C."/>
            <person name="Smart L.B."/>
            <person name="Muchero W."/>
        </authorList>
    </citation>
    <scope>NUCLEOTIDE SEQUENCE</scope>
    <source>
        <tissue evidence="2">Shoot tip</tissue>
    </source>
</reference>
<proteinExistence type="predicted"/>
<protein>
    <recommendedName>
        <fullName evidence="1">AMP-dependent synthetase/ligase domain-containing protein</fullName>
    </recommendedName>
</protein>
<keyword evidence="3" id="KW-1185">Reference proteome</keyword>
<organism evidence="2 3">
    <name type="scientific">Salix suchowensis</name>
    <dbReference type="NCBI Taxonomy" id="1278906"/>
    <lineage>
        <taxon>Eukaryota</taxon>
        <taxon>Viridiplantae</taxon>
        <taxon>Streptophyta</taxon>
        <taxon>Embryophyta</taxon>
        <taxon>Tracheophyta</taxon>
        <taxon>Spermatophyta</taxon>
        <taxon>Magnoliopsida</taxon>
        <taxon>eudicotyledons</taxon>
        <taxon>Gunneridae</taxon>
        <taxon>Pentapetalae</taxon>
        <taxon>rosids</taxon>
        <taxon>fabids</taxon>
        <taxon>Malpighiales</taxon>
        <taxon>Salicaceae</taxon>
        <taxon>Saliceae</taxon>
        <taxon>Salix</taxon>
    </lineage>
</organism>
<dbReference type="InterPro" id="IPR042099">
    <property type="entry name" value="ANL_N_sf"/>
</dbReference>
<dbReference type="EMBL" id="JAPFFI010000015">
    <property type="protein sequence ID" value="KAJ6359779.1"/>
    <property type="molecule type" value="Genomic_DNA"/>
</dbReference>
<evidence type="ECO:0000313" key="3">
    <source>
        <dbReference type="Proteomes" id="UP001141253"/>
    </source>
</evidence>
<dbReference type="Proteomes" id="UP001141253">
    <property type="component" value="Chromosome 13"/>
</dbReference>
<comment type="caution">
    <text evidence="2">The sequence shown here is derived from an EMBL/GenBank/DDBJ whole genome shotgun (WGS) entry which is preliminary data.</text>
</comment>
<reference evidence="2" key="1">
    <citation type="submission" date="2022-10" db="EMBL/GenBank/DDBJ databases">
        <authorList>
            <person name="Hyden B.L."/>
            <person name="Feng K."/>
            <person name="Yates T."/>
            <person name="Jawdy S."/>
            <person name="Smart L.B."/>
            <person name="Muchero W."/>
        </authorList>
    </citation>
    <scope>NUCLEOTIDE SEQUENCE</scope>
    <source>
        <tissue evidence="2">Shoot tip</tissue>
    </source>
</reference>